<dbReference type="EMBL" id="AMRM01000013">
    <property type="protein sequence ID" value="EKF18515.1"/>
    <property type="molecule type" value="Genomic_DNA"/>
</dbReference>
<comment type="cofactor">
    <cofactor evidence="1">
        <name>Zn(2+)</name>
        <dbReference type="ChEBI" id="CHEBI:29105"/>
    </cofactor>
    <text evidence="1">Binds 1 zinc ion per subunit.</text>
</comment>
<dbReference type="Pfam" id="PF07364">
    <property type="entry name" value="DUF1485"/>
    <property type="match status" value="1"/>
</dbReference>
<sequence length="487" mass="52013">MRVFVASLATETNTFSPLFVDRTAFESAFYCPPGTHPQTPTLCSAPVVAARQRAAAEGFTLIEGTATWAEPAGLVSREAYESLRDEILDQLEQAMPLDIVLFGLHGAMVARDYDDCEGDLLARARAIVGPDCVIGAELDMHCHLTDKRVEAADILVAFKEFPHTDFLYRAEDLVELCLRTARGEVAPVSEVFDCRAMSGFMTSREPGRAFVDRMLAMEGRDGILSISVAHGFQAADVYDVGTKVLVVADGEANRPKARALAEALGREILGWGGSGAGPRHYKPEEAVALALAEEGQPIVFADRWDSPGGGVAGDSSVMVETLLRHPEIPAAIGAFWDPTAVSLCRGAGAGAVIPLRFCGKAAATSGPPVDAVVTVRATTDDLLIPFEQSWVSLGPAASITIGNLDIVLVTGRAQTFSPPAFTDLGIDLAQKKMVVVKSSNHFYAAFSKIAAQIHYLDTGGPYPADVTKITYAKVRRPISPLDANPWL</sequence>
<gene>
    <name evidence="4" type="ORF">NA2_12748</name>
</gene>
<dbReference type="PIRSF" id="PIRSF012702">
    <property type="entry name" value="UCP012702"/>
    <property type="match status" value="1"/>
</dbReference>
<evidence type="ECO:0000313" key="5">
    <source>
        <dbReference type="Proteomes" id="UP000006786"/>
    </source>
</evidence>
<dbReference type="eggNOG" id="COG5476">
    <property type="taxonomic scope" value="Bacteria"/>
</dbReference>
<evidence type="ECO:0000313" key="4">
    <source>
        <dbReference type="EMBL" id="EKF18515.1"/>
    </source>
</evidence>
<evidence type="ECO:0000259" key="2">
    <source>
        <dbReference type="Pfam" id="PF07171"/>
    </source>
</evidence>
<dbReference type="Pfam" id="PF07171">
    <property type="entry name" value="MlrC_C"/>
    <property type="match status" value="1"/>
</dbReference>
<dbReference type="RefSeq" id="WP_008597367.1">
    <property type="nucleotide sequence ID" value="NZ_AMRM01000013.1"/>
</dbReference>
<keyword evidence="1" id="KW-0645">Protease</keyword>
<feature type="domain" description="Microcystin LR degradation protein MlrC C-terminal" evidence="2">
    <location>
        <begin position="301"/>
        <end position="472"/>
    </location>
</feature>
<dbReference type="InterPro" id="IPR009197">
    <property type="entry name" value="MlrC"/>
</dbReference>
<dbReference type="GO" id="GO:0046872">
    <property type="term" value="F:metal ion binding"/>
    <property type="evidence" value="ECO:0007669"/>
    <property type="project" value="UniProtKB-KW"/>
</dbReference>
<proteinExistence type="inferred from homology"/>
<dbReference type="InterPro" id="IPR010799">
    <property type="entry name" value="MlrC_C"/>
</dbReference>
<evidence type="ECO:0000256" key="1">
    <source>
        <dbReference type="PIRNR" id="PIRNR012702"/>
    </source>
</evidence>
<accession>K2MCK1</accession>
<dbReference type="OrthoDB" id="9782658at2"/>
<keyword evidence="1" id="KW-0378">Hydrolase</keyword>
<feature type="domain" description="Microcystin LR degradation protein MlrC N-terminal" evidence="3">
    <location>
        <begin position="2"/>
        <end position="290"/>
    </location>
</feature>
<keyword evidence="1" id="KW-0479">Metal-binding</keyword>
<comment type="similarity">
    <text evidence="1">Belongs to the peptidase M81 family.</text>
</comment>
<dbReference type="PATRIC" id="fig|391937.3.peg.2620"/>
<keyword evidence="5" id="KW-1185">Reference proteome</keyword>
<dbReference type="Proteomes" id="UP000006786">
    <property type="component" value="Unassembled WGS sequence"/>
</dbReference>
<organism evidence="4 5">
    <name type="scientific">Nitratireductor pacificus pht-3B</name>
    <dbReference type="NCBI Taxonomy" id="391937"/>
    <lineage>
        <taxon>Bacteria</taxon>
        <taxon>Pseudomonadati</taxon>
        <taxon>Pseudomonadota</taxon>
        <taxon>Alphaproteobacteria</taxon>
        <taxon>Hyphomicrobiales</taxon>
        <taxon>Phyllobacteriaceae</taxon>
        <taxon>Nitratireductor</taxon>
    </lineage>
</organism>
<dbReference type="InterPro" id="IPR015995">
    <property type="entry name" value="MlrC_N"/>
</dbReference>
<comment type="function">
    <text evidence="1">Involved in peptidolytic degradation of cyclic heptapeptide hepatotoxin microcystin (MC).</text>
</comment>
<comment type="caution">
    <text evidence="4">The sequence shown here is derived from an EMBL/GenBank/DDBJ whole genome shotgun (WGS) entry which is preliminary data.</text>
</comment>
<dbReference type="AlphaFoldDB" id="K2MCK1"/>
<protein>
    <recommendedName>
        <fullName evidence="1">Microcystinase C</fullName>
        <shortName evidence="1">MlrC</shortName>
    </recommendedName>
</protein>
<keyword evidence="1" id="KW-0482">Metalloprotease</keyword>
<evidence type="ECO:0000259" key="3">
    <source>
        <dbReference type="Pfam" id="PF07364"/>
    </source>
</evidence>
<dbReference type="STRING" id="391937.NA2_12748"/>
<name>K2MCK1_9HYPH</name>
<dbReference type="GO" id="GO:0008237">
    <property type="term" value="F:metallopeptidase activity"/>
    <property type="evidence" value="ECO:0007669"/>
    <property type="project" value="UniProtKB-KW"/>
</dbReference>
<reference evidence="4 5" key="1">
    <citation type="journal article" date="2012" name="J. Bacteriol.">
        <title>Genome Sequence of Nitratireductor pacificus Type Strain pht-3B.</title>
        <authorList>
            <person name="Lai Q."/>
            <person name="Li G."/>
            <person name="Shao Z."/>
        </authorList>
    </citation>
    <scope>NUCLEOTIDE SEQUENCE [LARGE SCALE GENOMIC DNA]</scope>
    <source>
        <strain evidence="5">pht-3B</strain>
    </source>
</reference>
<dbReference type="GO" id="GO:0006508">
    <property type="term" value="P:proteolysis"/>
    <property type="evidence" value="ECO:0007669"/>
    <property type="project" value="UniProtKB-KW"/>
</dbReference>